<protein>
    <submittedName>
        <fullName evidence="1">Uncharacterized protein</fullName>
    </submittedName>
</protein>
<keyword evidence="2" id="KW-1185">Reference proteome</keyword>
<organism evidence="1 2">
    <name type="scientific">Vagococcus carniphilus</name>
    <dbReference type="NCBI Taxonomy" id="218144"/>
    <lineage>
        <taxon>Bacteria</taxon>
        <taxon>Bacillati</taxon>
        <taxon>Bacillota</taxon>
        <taxon>Bacilli</taxon>
        <taxon>Lactobacillales</taxon>
        <taxon>Enterococcaceae</taxon>
        <taxon>Vagococcus</taxon>
    </lineage>
</organism>
<dbReference type="EMBL" id="NGKB01000006">
    <property type="protein sequence ID" value="RSU14910.1"/>
    <property type="molecule type" value="Genomic_DNA"/>
</dbReference>
<sequence>MIVVNTALCQDKVIEYVNSFNYEGTTFTFKEKKGIQLMFDASDTSIDLDKAARAIKLGIKEQEWGAVLFYQCTAKK</sequence>
<dbReference type="Proteomes" id="UP000288028">
    <property type="component" value="Unassembled WGS sequence"/>
</dbReference>
<comment type="caution">
    <text evidence="1">The sequence shown here is derived from an EMBL/GenBank/DDBJ whole genome shotgun (WGS) entry which is preliminary data.</text>
</comment>
<reference evidence="1 2" key="1">
    <citation type="submission" date="2017-05" db="EMBL/GenBank/DDBJ databases">
        <title>Vagococcus spp. assemblies.</title>
        <authorList>
            <person name="Gulvik C.A."/>
        </authorList>
    </citation>
    <scope>NUCLEOTIDE SEQUENCE [LARGE SCALE GENOMIC DNA]</scope>
    <source>
        <strain evidence="1 2">SS1714</strain>
    </source>
</reference>
<proteinExistence type="predicted"/>
<dbReference type="RefSeq" id="WP_126793600.1">
    <property type="nucleotide sequence ID" value="NZ_CP060720.1"/>
</dbReference>
<evidence type="ECO:0000313" key="1">
    <source>
        <dbReference type="EMBL" id="RSU14910.1"/>
    </source>
</evidence>
<gene>
    <name evidence="1" type="ORF">CBF28_07520</name>
</gene>
<dbReference type="AlphaFoldDB" id="A0A430B3L0"/>
<dbReference type="OrthoDB" id="2881498at2"/>
<accession>A0A430B3L0</accession>
<evidence type="ECO:0000313" key="2">
    <source>
        <dbReference type="Proteomes" id="UP000288028"/>
    </source>
</evidence>
<dbReference type="GeneID" id="95579567"/>
<name>A0A430B3L0_9ENTE</name>